<evidence type="ECO:0000313" key="3">
    <source>
        <dbReference type="Proteomes" id="UP001623660"/>
    </source>
</evidence>
<evidence type="ECO:0000259" key="1">
    <source>
        <dbReference type="PROSITE" id="PS50943"/>
    </source>
</evidence>
<comment type="caution">
    <text evidence="2">The sequence shown here is derived from an EMBL/GenBank/DDBJ whole genome shotgun (WGS) entry which is preliminary data.</text>
</comment>
<accession>A0ABW8SEQ2</accession>
<dbReference type="Proteomes" id="UP001623660">
    <property type="component" value="Unassembled WGS sequence"/>
</dbReference>
<dbReference type="RefSeq" id="WP_406790472.1">
    <property type="nucleotide sequence ID" value="NZ_JBJHZX010000002.1"/>
</dbReference>
<proteinExistence type="predicted"/>
<dbReference type="InterPro" id="IPR001387">
    <property type="entry name" value="Cro/C1-type_HTH"/>
</dbReference>
<dbReference type="Gene3D" id="1.10.260.40">
    <property type="entry name" value="lambda repressor-like DNA-binding domains"/>
    <property type="match status" value="1"/>
</dbReference>
<sequence length="79" mass="8787">MSRIENGCAQISLKHLAQLSLMLECPIEYLITGSVMQSPDYKSNEFTKLLEGLSSKEKDVVFKITELIISLKKIGASIL</sequence>
<dbReference type="EMBL" id="JBJHZX010000002">
    <property type="protein sequence ID" value="MFL0194353.1"/>
    <property type="molecule type" value="Genomic_DNA"/>
</dbReference>
<dbReference type="InterPro" id="IPR010982">
    <property type="entry name" value="Lambda_DNA-bd_dom_sf"/>
</dbReference>
<organism evidence="2 3">
    <name type="scientific">Candidatus Clostridium eludens</name>
    <dbReference type="NCBI Taxonomy" id="3381663"/>
    <lineage>
        <taxon>Bacteria</taxon>
        <taxon>Bacillati</taxon>
        <taxon>Bacillota</taxon>
        <taxon>Clostridia</taxon>
        <taxon>Eubacteriales</taxon>
        <taxon>Clostridiaceae</taxon>
        <taxon>Clostridium</taxon>
    </lineage>
</organism>
<feature type="domain" description="HTH cro/C1-type" evidence="1">
    <location>
        <begin position="2"/>
        <end position="30"/>
    </location>
</feature>
<gene>
    <name evidence="2" type="ORF">ACJDU8_02000</name>
</gene>
<protein>
    <recommendedName>
        <fullName evidence="1">HTH cro/C1-type domain-containing protein</fullName>
    </recommendedName>
</protein>
<evidence type="ECO:0000313" key="2">
    <source>
        <dbReference type="EMBL" id="MFL0194353.1"/>
    </source>
</evidence>
<name>A0ABW8SEQ2_9CLOT</name>
<reference evidence="2 3" key="1">
    <citation type="submission" date="2024-11" db="EMBL/GenBank/DDBJ databases">
        <authorList>
            <person name="Heng Y.C."/>
            <person name="Lim A.C.H."/>
            <person name="Lee J.K.Y."/>
            <person name="Kittelmann S."/>
        </authorList>
    </citation>
    <scope>NUCLEOTIDE SEQUENCE [LARGE SCALE GENOMIC DNA]</scope>
    <source>
        <strain evidence="2 3">WILCCON 0269</strain>
    </source>
</reference>
<keyword evidence="3" id="KW-1185">Reference proteome</keyword>
<dbReference type="PROSITE" id="PS50943">
    <property type="entry name" value="HTH_CROC1"/>
    <property type="match status" value="1"/>
</dbReference>